<dbReference type="Proteomes" id="UP000294847">
    <property type="component" value="Chromosome 5"/>
</dbReference>
<proteinExistence type="predicted"/>
<accession>A0A4P7NJH3</accession>
<evidence type="ECO:0000313" key="2">
    <source>
        <dbReference type="EMBL" id="QBZ62194.1"/>
    </source>
</evidence>
<protein>
    <submittedName>
        <fullName evidence="2">Uncharacterized protein</fullName>
    </submittedName>
</protein>
<sequence>MATSLQGKPRIRQKQGPSYTVRARLKPGAKVPCLPQLFSRSEGAHGEANKPPSPYVKGHVTVR</sequence>
<organism evidence="2 3">
    <name type="scientific">Pyricularia oryzae</name>
    <name type="common">Rice blast fungus</name>
    <name type="synonym">Magnaporthe oryzae</name>
    <dbReference type="NCBI Taxonomy" id="318829"/>
    <lineage>
        <taxon>Eukaryota</taxon>
        <taxon>Fungi</taxon>
        <taxon>Dikarya</taxon>
        <taxon>Ascomycota</taxon>
        <taxon>Pezizomycotina</taxon>
        <taxon>Sordariomycetes</taxon>
        <taxon>Sordariomycetidae</taxon>
        <taxon>Magnaporthales</taxon>
        <taxon>Pyriculariaceae</taxon>
        <taxon>Pyricularia</taxon>
    </lineage>
</organism>
<reference evidence="2 3" key="1">
    <citation type="journal article" date="2019" name="Mol. Biol. Evol.">
        <title>Blast fungal genomes show frequent chromosomal changes, gene gains and losses, and effector gene turnover.</title>
        <authorList>
            <person name="Gomez Luciano L.B."/>
            <person name="Jason Tsai I."/>
            <person name="Chuma I."/>
            <person name="Tosa Y."/>
            <person name="Chen Y.H."/>
            <person name="Li J.Y."/>
            <person name="Li M.Y."/>
            <person name="Jade Lu M.Y."/>
            <person name="Nakayashiki H."/>
            <person name="Li W.H."/>
        </authorList>
    </citation>
    <scope>NUCLEOTIDE SEQUENCE [LARGE SCALE GENOMIC DNA]</scope>
    <source>
        <strain evidence="2">MZ5-1-6</strain>
    </source>
</reference>
<evidence type="ECO:0000256" key="1">
    <source>
        <dbReference type="SAM" id="MobiDB-lite"/>
    </source>
</evidence>
<evidence type="ECO:0000313" key="3">
    <source>
        <dbReference type="Proteomes" id="UP000294847"/>
    </source>
</evidence>
<dbReference type="EMBL" id="CP034208">
    <property type="protein sequence ID" value="QBZ62194.1"/>
    <property type="molecule type" value="Genomic_DNA"/>
</dbReference>
<gene>
    <name evidence="2" type="ORF">PoMZ_11070</name>
</gene>
<feature type="region of interest" description="Disordered" evidence="1">
    <location>
        <begin position="40"/>
        <end position="63"/>
    </location>
</feature>
<name>A0A4P7NJH3_PYROR</name>
<dbReference type="AlphaFoldDB" id="A0A4P7NJH3"/>